<evidence type="ECO:0000313" key="17">
    <source>
        <dbReference type="EMBL" id="RFF32311.1"/>
    </source>
</evidence>
<evidence type="ECO:0000256" key="14">
    <source>
        <dbReference type="HAMAP-Rule" id="MF_00144"/>
    </source>
</evidence>
<reference evidence="17 18" key="1">
    <citation type="submission" date="2018-08" db="EMBL/GenBank/DDBJ databases">
        <title>Wenzhouxiangella salilacus sp. nov., a novel bacterium isolated from a saline lake in Xinjiang Province, China.</title>
        <authorList>
            <person name="Han S."/>
        </authorList>
    </citation>
    <scope>NUCLEOTIDE SEQUENCE [LARGE SCALE GENOMIC DNA]</scope>
    <source>
        <strain evidence="17 18">XDB06</strain>
    </source>
</reference>
<evidence type="ECO:0000256" key="3">
    <source>
        <dbReference type="ARBA" id="ARBA00011949"/>
    </source>
</evidence>
<dbReference type="NCBIfam" id="NF001138">
    <property type="entry name" value="PRK00143.1"/>
    <property type="match status" value="1"/>
</dbReference>
<feature type="region of interest" description="Interaction with tRNA" evidence="14">
    <location>
        <begin position="307"/>
        <end position="308"/>
    </location>
</feature>
<evidence type="ECO:0000256" key="4">
    <source>
        <dbReference type="ARBA" id="ARBA00013805"/>
    </source>
</evidence>
<dbReference type="NCBIfam" id="TIGR00420">
    <property type="entry name" value="trmU"/>
    <property type="match status" value="1"/>
</dbReference>
<evidence type="ECO:0000259" key="16">
    <source>
        <dbReference type="Pfam" id="PF20259"/>
    </source>
</evidence>
<dbReference type="GO" id="GO:0103016">
    <property type="term" value="F:tRNA-uridine 2-sulfurtransferase activity"/>
    <property type="evidence" value="ECO:0007669"/>
    <property type="project" value="UniProtKB-EC"/>
</dbReference>
<comment type="caution">
    <text evidence="17">The sequence shown here is derived from an EMBL/GenBank/DDBJ whole genome shotgun (WGS) entry which is preliminary data.</text>
</comment>
<dbReference type="Gene3D" id="2.40.30.10">
    <property type="entry name" value="Translation factors"/>
    <property type="match status" value="1"/>
</dbReference>
<evidence type="ECO:0000256" key="11">
    <source>
        <dbReference type="ARBA" id="ARBA00022884"/>
    </source>
</evidence>
<dbReference type="Proteomes" id="UP000260351">
    <property type="component" value="Unassembled WGS sequence"/>
</dbReference>
<gene>
    <name evidence="14 17" type="primary">mnmA</name>
    <name evidence="17" type="ORF">DZC52_02280</name>
</gene>
<keyword evidence="6 14" id="KW-0820">tRNA-binding</keyword>
<feature type="site" description="Interaction with tRNA" evidence="14">
    <location>
        <position position="340"/>
    </location>
</feature>
<feature type="domain" description="tRNA-specific 2-thiouridylase MnmA-like central" evidence="16">
    <location>
        <begin position="205"/>
        <end position="269"/>
    </location>
</feature>
<evidence type="ECO:0000259" key="15">
    <source>
        <dbReference type="Pfam" id="PF20258"/>
    </source>
</evidence>
<dbReference type="Pfam" id="PF20259">
    <property type="entry name" value="tRNA_Me_trans_M"/>
    <property type="match status" value="1"/>
</dbReference>
<dbReference type="AlphaFoldDB" id="A0A3E1KCA5"/>
<evidence type="ECO:0000256" key="8">
    <source>
        <dbReference type="ARBA" id="ARBA00022694"/>
    </source>
</evidence>
<dbReference type="Pfam" id="PF03054">
    <property type="entry name" value="tRNA_Me_trans"/>
    <property type="match status" value="1"/>
</dbReference>
<feature type="binding site" evidence="14">
    <location>
        <position position="34"/>
    </location>
    <ligand>
        <name>ATP</name>
        <dbReference type="ChEBI" id="CHEBI:30616"/>
    </ligand>
</feature>
<keyword evidence="9 14" id="KW-0547">Nucleotide-binding</keyword>
<evidence type="ECO:0000313" key="18">
    <source>
        <dbReference type="Proteomes" id="UP000260351"/>
    </source>
</evidence>
<dbReference type="GO" id="GO:0005524">
    <property type="term" value="F:ATP binding"/>
    <property type="evidence" value="ECO:0007669"/>
    <property type="project" value="UniProtKB-KW"/>
</dbReference>
<feature type="region of interest" description="Interaction with target base in tRNA" evidence="14">
    <location>
        <begin position="94"/>
        <end position="96"/>
    </location>
</feature>
<dbReference type="PANTHER" id="PTHR11933">
    <property type="entry name" value="TRNA 5-METHYLAMINOMETHYL-2-THIOURIDYLATE -METHYLTRANSFERASE"/>
    <property type="match status" value="1"/>
</dbReference>
<keyword evidence="5 14" id="KW-0963">Cytoplasm</keyword>
<evidence type="ECO:0000256" key="13">
    <source>
        <dbReference type="ARBA" id="ARBA00051542"/>
    </source>
</evidence>
<evidence type="ECO:0000256" key="5">
    <source>
        <dbReference type="ARBA" id="ARBA00022490"/>
    </source>
</evidence>
<dbReference type="Pfam" id="PF20258">
    <property type="entry name" value="tRNA_Me_trans_C"/>
    <property type="match status" value="1"/>
</dbReference>
<dbReference type="GO" id="GO:0002143">
    <property type="term" value="P:tRNA wobble position uridine thiolation"/>
    <property type="evidence" value="ECO:0007669"/>
    <property type="project" value="TreeGrafter"/>
</dbReference>
<dbReference type="OrthoDB" id="9800696at2"/>
<dbReference type="CDD" id="cd01998">
    <property type="entry name" value="MnmA_TRMU-like"/>
    <property type="match status" value="1"/>
</dbReference>
<dbReference type="EMBL" id="QUZK01000012">
    <property type="protein sequence ID" value="RFF32311.1"/>
    <property type="molecule type" value="Genomic_DNA"/>
</dbReference>
<dbReference type="InterPro" id="IPR046884">
    <property type="entry name" value="MnmA-like_central"/>
</dbReference>
<dbReference type="HAMAP" id="MF_00144">
    <property type="entry name" value="tRNA_thiouridyl_MnmA"/>
    <property type="match status" value="1"/>
</dbReference>
<dbReference type="PANTHER" id="PTHR11933:SF5">
    <property type="entry name" value="MITOCHONDRIAL TRNA-SPECIFIC 2-THIOURIDYLASE 1"/>
    <property type="match status" value="1"/>
</dbReference>
<accession>A0A3E1KCA5</accession>
<dbReference type="InterPro" id="IPR014729">
    <property type="entry name" value="Rossmann-like_a/b/a_fold"/>
</dbReference>
<keyword evidence="10 14" id="KW-0067">ATP-binding</keyword>
<dbReference type="FunFam" id="3.40.50.620:FF:000004">
    <property type="entry name" value="tRNA-specific 2-thiouridylase MnmA"/>
    <property type="match status" value="1"/>
</dbReference>
<comment type="catalytic activity">
    <reaction evidence="13 14">
        <text>S-sulfanyl-L-cysteinyl-[protein] + uridine(34) in tRNA + AH2 + ATP = 2-thiouridine(34) in tRNA + L-cysteinyl-[protein] + A + AMP + diphosphate + H(+)</text>
        <dbReference type="Rhea" id="RHEA:47032"/>
        <dbReference type="Rhea" id="RHEA-COMP:10131"/>
        <dbReference type="Rhea" id="RHEA-COMP:11726"/>
        <dbReference type="Rhea" id="RHEA-COMP:11727"/>
        <dbReference type="Rhea" id="RHEA-COMP:11728"/>
        <dbReference type="ChEBI" id="CHEBI:13193"/>
        <dbReference type="ChEBI" id="CHEBI:15378"/>
        <dbReference type="ChEBI" id="CHEBI:17499"/>
        <dbReference type="ChEBI" id="CHEBI:29950"/>
        <dbReference type="ChEBI" id="CHEBI:30616"/>
        <dbReference type="ChEBI" id="CHEBI:33019"/>
        <dbReference type="ChEBI" id="CHEBI:61963"/>
        <dbReference type="ChEBI" id="CHEBI:65315"/>
        <dbReference type="ChEBI" id="CHEBI:87170"/>
        <dbReference type="ChEBI" id="CHEBI:456215"/>
        <dbReference type="EC" id="2.8.1.13"/>
    </reaction>
</comment>
<name>A0A3E1KCA5_9GAMM</name>
<feature type="active site" description="Cysteine persulfide intermediate" evidence="14">
    <location>
        <position position="196"/>
    </location>
</feature>
<keyword evidence="8 14" id="KW-0819">tRNA processing</keyword>
<sequence length="378" mass="42214">MSDLIMVALSGGVDSSTVAWLLKQQGEPIAGMFMKNWEEEDTVSGCTAEDDAADARRVAEILGIDFHGRNFAAEYWDDVFEHFLAELKAGRTPNPDILCNREIKFRTFVEHARDLGAKAIATGHYARRRDNDDGTVSLLKGVDHNKDQSYFLYALDQEQLSHALFPLGELTKPEVRELAARADLPVAAKKDSTGICFIGERNFDQFIANYLDAEPGEIRTSEGTVIGTHQGLIHYTLGQRKGLNIGGLKDFPEAPWYVTYKDIDHNVLYAEQQTDHPTLMSTELEAGQLNWIRRRPEAGERLHAKVRYRQPDQTCRVESINDNGLVLSFERPQRAVTPGQAVVLYDGDECLGGGTITKNNAPLPEQLLRTLNKESVQA</sequence>
<dbReference type="InterPro" id="IPR023382">
    <property type="entry name" value="MnmA-like_central_sf"/>
</dbReference>
<comment type="function">
    <text evidence="14">Catalyzes the 2-thiolation of uridine at the wobble position (U34) of tRNA, leading to the formation of s(2)U34.</text>
</comment>
<feature type="site" description="Interaction with tRNA" evidence="14">
    <location>
        <position position="124"/>
    </location>
</feature>
<proteinExistence type="inferred from homology"/>
<dbReference type="GO" id="GO:0005737">
    <property type="term" value="C:cytoplasm"/>
    <property type="evidence" value="ECO:0007669"/>
    <property type="project" value="UniProtKB-SubCell"/>
</dbReference>
<evidence type="ECO:0000256" key="9">
    <source>
        <dbReference type="ARBA" id="ARBA00022741"/>
    </source>
</evidence>
<dbReference type="Gene3D" id="2.30.30.280">
    <property type="entry name" value="Adenine nucleotide alpha hydrolases-like domains"/>
    <property type="match status" value="1"/>
</dbReference>
<protein>
    <recommendedName>
        <fullName evidence="4 14">tRNA-specific 2-thiouridylase MnmA</fullName>
        <ecNumber evidence="3 14">2.8.1.13</ecNumber>
    </recommendedName>
</protein>
<dbReference type="SUPFAM" id="SSF52402">
    <property type="entry name" value="Adenine nucleotide alpha hydrolases-like"/>
    <property type="match status" value="1"/>
</dbReference>
<dbReference type="Gene3D" id="3.40.50.620">
    <property type="entry name" value="HUPs"/>
    <property type="match status" value="1"/>
</dbReference>
<evidence type="ECO:0000256" key="12">
    <source>
        <dbReference type="ARBA" id="ARBA00023157"/>
    </source>
</evidence>
<keyword evidence="7 14" id="KW-0808">Transferase</keyword>
<dbReference type="FunFam" id="2.40.30.10:FF:000023">
    <property type="entry name" value="tRNA-specific 2-thiouridylase MnmA"/>
    <property type="match status" value="1"/>
</dbReference>
<keyword evidence="18" id="KW-1185">Reference proteome</keyword>
<keyword evidence="12 14" id="KW-1015">Disulfide bond</keyword>
<evidence type="ECO:0000256" key="1">
    <source>
        <dbReference type="ARBA" id="ARBA00004496"/>
    </source>
</evidence>
<dbReference type="EC" id="2.8.1.13" evidence="3 14"/>
<feature type="region of interest" description="Interaction with tRNA" evidence="14">
    <location>
        <begin position="146"/>
        <end position="148"/>
    </location>
</feature>
<evidence type="ECO:0000256" key="10">
    <source>
        <dbReference type="ARBA" id="ARBA00022840"/>
    </source>
</evidence>
<feature type="binding site" evidence="14">
    <location>
        <begin position="8"/>
        <end position="15"/>
    </location>
    <ligand>
        <name>ATP</name>
        <dbReference type="ChEBI" id="CHEBI:30616"/>
    </ligand>
</feature>
<dbReference type="GO" id="GO:0000049">
    <property type="term" value="F:tRNA binding"/>
    <property type="evidence" value="ECO:0007669"/>
    <property type="project" value="UniProtKB-KW"/>
</dbReference>
<feature type="active site" description="Nucleophile" evidence="14">
    <location>
        <position position="99"/>
    </location>
</feature>
<comment type="similarity">
    <text evidence="2 14">Belongs to the MnmA/TRMU family.</text>
</comment>
<dbReference type="RefSeq" id="WP_116649493.1">
    <property type="nucleotide sequence ID" value="NZ_QUZK01000012.1"/>
</dbReference>
<feature type="disulfide bond" description="Alternate" evidence="14">
    <location>
        <begin position="99"/>
        <end position="196"/>
    </location>
</feature>
<feature type="binding site" evidence="14">
    <location>
        <position position="123"/>
    </location>
    <ligand>
        <name>ATP</name>
        <dbReference type="ChEBI" id="CHEBI:30616"/>
    </ligand>
</feature>
<evidence type="ECO:0000256" key="6">
    <source>
        <dbReference type="ARBA" id="ARBA00022555"/>
    </source>
</evidence>
<comment type="subcellular location">
    <subcellularLocation>
        <location evidence="1 14">Cytoplasm</location>
    </subcellularLocation>
</comment>
<dbReference type="InterPro" id="IPR046885">
    <property type="entry name" value="MnmA-like_C"/>
</dbReference>
<dbReference type="InterPro" id="IPR004506">
    <property type="entry name" value="MnmA-like"/>
</dbReference>
<organism evidence="17 18">
    <name type="scientific">Wenzhouxiangella sediminis</name>
    <dbReference type="NCBI Taxonomy" id="1792836"/>
    <lineage>
        <taxon>Bacteria</taxon>
        <taxon>Pseudomonadati</taxon>
        <taxon>Pseudomonadota</taxon>
        <taxon>Gammaproteobacteria</taxon>
        <taxon>Chromatiales</taxon>
        <taxon>Wenzhouxiangellaceae</taxon>
        <taxon>Wenzhouxiangella</taxon>
    </lineage>
</organism>
<evidence type="ECO:0000256" key="7">
    <source>
        <dbReference type="ARBA" id="ARBA00022679"/>
    </source>
</evidence>
<feature type="domain" description="tRNA-specific 2-thiouridylase MnmA-like C-terminal" evidence="15">
    <location>
        <begin position="282"/>
        <end position="356"/>
    </location>
</feature>
<evidence type="ECO:0000256" key="2">
    <source>
        <dbReference type="ARBA" id="ARBA00006191"/>
    </source>
</evidence>
<keyword evidence="11 14" id="KW-0694">RNA-binding</keyword>
<dbReference type="FunFam" id="2.30.30.280:FF:000001">
    <property type="entry name" value="tRNA-specific 2-thiouridylase MnmA"/>
    <property type="match status" value="1"/>
</dbReference>